<evidence type="ECO:0000256" key="5">
    <source>
        <dbReference type="ARBA" id="ARBA00023136"/>
    </source>
</evidence>
<comment type="subcellular location">
    <subcellularLocation>
        <location evidence="1">Cell membrane</location>
        <topology evidence="1">Multi-pass membrane protein</topology>
    </subcellularLocation>
</comment>
<feature type="transmembrane region" description="Helical" evidence="9">
    <location>
        <begin position="48"/>
        <end position="73"/>
    </location>
</feature>
<keyword evidence="3 9" id="KW-0812">Transmembrane</keyword>
<feature type="binding site" evidence="7">
    <location>
        <position position="442"/>
    </location>
    <ligand>
        <name>substrate</name>
    </ligand>
</feature>
<dbReference type="InterPro" id="IPR050448">
    <property type="entry name" value="OpgB/LTA_synthase_biosynth"/>
</dbReference>
<keyword evidence="11" id="KW-0808">Transferase</keyword>
<gene>
    <name evidence="11" type="ORF">SAMN05661044_04119</name>
</gene>
<keyword evidence="4 9" id="KW-1133">Transmembrane helix</keyword>
<dbReference type="Pfam" id="PF00884">
    <property type="entry name" value="Sulfatase"/>
    <property type="match status" value="1"/>
</dbReference>
<dbReference type="Proteomes" id="UP000199421">
    <property type="component" value="Unassembled WGS sequence"/>
</dbReference>
<dbReference type="Gene3D" id="3.30.1120.80">
    <property type="match status" value="1"/>
</dbReference>
<feature type="binding site" evidence="8">
    <location>
        <position position="281"/>
    </location>
    <ligand>
        <name>Mn(2+)</name>
        <dbReference type="ChEBI" id="CHEBI:29035"/>
    </ligand>
</feature>
<evidence type="ECO:0000256" key="6">
    <source>
        <dbReference type="PIRSR" id="PIRSR005091-1"/>
    </source>
</evidence>
<protein>
    <submittedName>
        <fullName evidence="11">Phosphoglycerol transferase MdoB</fullName>
    </submittedName>
</protein>
<reference evidence="12" key="1">
    <citation type="submission" date="2016-10" db="EMBL/GenBank/DDBJ databases">
        <authorList>
            <person name="Varghese N."/>
            <person name="Submissions S."/>
        </authorList>
    </citation>
    <scope>NUCLEOTIDE SEQUENCE [LARGE SCALE GENOMIC DNA]</scope>
    <source>
        <strain evidence="12">DSM 18733</strain>
    </source>
</reference>
<keyword evidence="7" id="KW-0479">Metal-binding</keyword>
<feature type="binding site" evidence="8">
    <location>
        <position position="496"/>
    </location>
    <ligand>
        <name>Mn(2+)</name>
        <dbReference type="ChEBI" id="CHEBI:29035"/>
    </ligand>
</feature>
<evidence type="ECO:0000259" key="10">
    <source>
        <dbReference type="Pfam" id="PF00884"/>
    </source>
</evidence>
<evidence type="ECO:0000256" key="2">
    <source>
        <dbReference type="ARBA" id="ARBA00022475"/>
    </source>
</evidence>
<feature type="transmembrane region" description="Helical" evidence="9">
    <location>
        <begin position="12"/>
        <end position="36"/>
    </location>
</feature>
<keyword evidence="5 9" id="KW-0472">Membrane</keyword>
<dbReference type="PANTHER" id="PTHR47371">
    <property type="entry name" value="LIPOTEICHOIC ACID SYNTHASE"/>
    <property type="match status" value="1"/>
</dbReference>
<evidence type="ECO:0000256" key="8">
    <source>
        <dbReference type="PIRSR" id="PIRSR005091-3"/>
    </source>
</evidence>
<proteinExistence type="predicted"/>
<dbReference type="SUPFAM" id="SSF53649">
    <property type="entry name" value="Alkaline phosphatase-like"/>
    <property type="match status" value="1"/>
</dbReference>
<name>A0A1H7VC78_OLID1</name>
<dbReference type="RefSeq" id="WP_238383834.1">
    <property type="nucleotide sequence ID" value="NZ_FOAF01000007.1"/>
</dbReference>
<dbReference type="GO" id="GO:0016740">
    <property type="term" value="F:transferase activity"/>
    <property type="evidence" value="ECO:0007669"/>
    <property type="project" value="UniProtKB-KW"/>
</dbReference>
<keyword evidence="12" id="KW-1185">Reference proteome</keyword>
<evidence type="ECO:0000313" key="11">
    <source>
        <dbReference type="EMBL" id="SEM06871.1"/>
    </source>
</evidence>
<dbReference type="PIRSF" id="PIRSF005091">
    <property type="entry name" value="Mmb_sulf_HI1246"/>
    <property type="match status" value="1"/>
</dbReference>
<evidence type="ECO:0000256" key="4">
    <source>
        <dbReference type="ARBA" id="ARBA00022989"/>
    </source>
</evidence>
<keyword evidence="2" id="KW-1003">Cell membrane</keyword>
<feature type="transmembrane region" description="Helical" evidence="9">
    <location>
        <begin position="180"/>
        <end position="202"/>
    </location>
</feature>
<dbReference type="AlphaFoldDB" id="A0A1H7VC78"/>
<dbReference type="InterPro" id="IPR012160">
    <property type="entry name" value="LtaS-like"/>
</dbReference>
<evidence type="ECO:0000313" key="12">
    <source>
        <dbReference type="Proteomes" id="UP000199421"/>
    </source>
</evidence>
<evidence type="ECO:0000256" key="9">
    <source>
        <dbReference type="SAM" id="Phobius"/>
    </source>
</evidence>
<dbReference type="InterPro" id="IPR017850">
    <property type="entry name" value="Alkaline_phosphatase_core_sf"/>
</dbReference>
<dbReference type="CDD" id="cd16015">
    <property type="entry name" value="LTA_synthase"/>
    <property type="match status" value="1"/>
</dbReference>
<accession>A0A1H7VC78</accession>
<feature type="active site" evidence="6">
    <location>
        <position position="327"/>
    </location>
</feature>
<evidence type="ECO:0000256" key="7">
    <source>
        <dbReference type="PIRSR" id="PIRSR005091-2"/>
    </source>
</evidence>
<sequence>MIKLRKVETSIFMALVARFALLLGIYSLLRIGFYLFNISLFPNVNTSQLLIMLLGGIKFDISALLYLNSLYIVLQSLPLPCLYNTFYQKICKWVFILTNSLGIAANLIDFVYYQFTLKRTTGTVFEQFAHEQNKLKLFIDFLTGYWYLLLLFILLVFLLSKLYDAFSIKQPNRALGWSYYLMRSLLFLLVAALTVVGMRGGWRHSTRPITLSNAGEFVQSPAQMSIVLNTPFSIMRTLKAVSLKPVHYFDEKTLDSLYSPIHQPSDTAAFKNLNVVFLIIESLGKEHVGALNKDLAQGTYKGYTPFIDSLVENSFTFTHTYANGRKSIDALPSIISGIPSIREPFVLSTYSSNKTTSIAKLLAEKGYETAFFHGAPNGSMGFSSYTKLAGIQHYFGKTEYNNDKDFDGMWGIWDEPFMQFMARTINTFHQPFFSAFFSLSSHHPFKVPEQYKGKFPKGPLEVQEPMGYTDMALRKFFETAAKMPWYKNTLFVLCADHATVSFFPEYQTIPGAFSIPILFYYPGGNLKGKLDKSVQQIDIMPTVLNYLQYDKPYFAFGFDAFSKRTDNFIINNNDGTFSLYHGDYLLLNDGQISTALYNLKEDRLTKHNLIKKEPEVLEKLETYFKAFIQQYNNRMIQDDLTYHPIK</sequence>
<keyword evidence="7" id="KW-0464">Manganese</keyword>
<feature type="transmembrane region" description="Helical" evidence="9">
    <location>
        <begin position="135"/>
        <end position="159"/>
    </location>
</feature>
<dbReference type="Gene3D" id="3.40.720.10">
    <property type="entry name" value="Alkaline Phosphatase, subunit A"/>
    <property type="match status" value="1"/>
</dbReference>
<feature type="binding site" evidence="8">
    <location>
        <position position="497"/>
    </location>
    <ligand>
        <name>Mn(2+)</name>
        <dbReference type="ChEBI" id="CHEBI:29035"/>
    </ligand>
</feature>
<dbReference type="GO" id="GO:0005886">
    <property type="term" value="C:plasma membrane"/>
    <property type="evidence" value="ECO:0007669"/>
    <property type="project" value="UniProtKB-SubCell"/>
</dbReference>
<dbReference type="EMBL" id="FOAF01000007">
    <property type="protein sequence ID" value="SEM06871.1"/>
    <property type="molecule type" value="Genomic_DNA"/>
</dbReference>
<feature type="transmembrane region" description="Helical" evidence="9">
    <location>
        <begin position="93"/>
        <end position="115"/>
    </location>
</feature>
<organism evidence="11 12">
    <name type="scientific">Olivibacter domesticus</name>
    <name type="common">Pseudosphingobacterium domesticum</name>
    <dbReference type="NCBI Taxonomy" id="407022"/>
    <lineage>
        <taxon>Bacteria</taxon>
        <taxon>Pseudomonadati</taxon>
        <taxon>Bacteroidota</taxon>
        <taxon>Sphingobacteriia</taxon>
        <taxon>Sphingobacteriales</taxon>
        <taxon>Sphingobacteriaceae</taxon>
        <taxon>Olivibacter</taxon>
    </lineage>
</organism>
<evidence type="ECO:0000256" key="3">
    <source>
        <dbReference type="ARBA" id="ARBA00022692"/>
    </source>
</evidence>
<feature type="domain" description="Sulfatase N-terminal" evidence="10">
    <location>
        <begin position="274"/>
        <end position="548"/>
    </location>
</feature>
<dbReference type="STRING" id="407022.SAMN05661044_04119"/>
<evidence type="ECO:0000256" key="1">
    <source>
        <dbReference type="ARBA" id="ARBA00004651"/>
    </source>
</evidence>
<dbReference type="PANTHER" id="PTHR47371:SF3">
    <property type="entry name" value="PHOSPHOGLYCEROL TRANSFERASE I"/>
    <property type="match status" value="1"/>
</dbReference>
<dbReference type="InterPro" id="IPR000917">
    <property type="entry name" value="Sulfatase_N"/>
</dbReference>
<dbReference type="GO" id="GO:0046872">
    <property type="term" value="F:metal ion binding"/>
    <property type="evidence" value="ECO:0007669"/>
    <property type="project" value="UniProtKB-KW"/>
</dbReference>